<name>A0A5C7G2Z3_9BURK</name>
<dbReference type="SUPFAM" id="SSF55008">
    <property type="entry name" value="HMA, heavy metal-associated domain"/>
    <property type="match status" value="1"/>
</dbReference>
<dbReference type="AlphaFoldDB" id="A0A5C7G2Z3"/>
<reference evidence="1 2" key="1">
    <citation type="submission" date="2019-08" db="EMBL/GenBank/DDBJ databases">
        <title>Massilia golmudensis sp. nov., isolated from sand in the Qinghai-Tibetan Plateau.</title>
        <authorList>
            <person name="Zhang B."/>
        </authorList>
    </citation>
    <scope>NUCLEOTIDE SEQUENCE [LARGE SCALE GENOMIC DNA]</scope>
    <source>
        <strain evidence="1 2">GEM5</strain>
    </source>
</reference>
<dbReference type="InterPro" id="IPR036163">
    <property type="entry name" value="HMA_dom_sf"/>
</dbReference>
<dbReference type="EMBL" id="VPFD01000005">
    <property type="protein sequence ID" value="TXG00868.1"/>
    <property type="molecule type" value="Genomic_DNA"/>
</dbReference>
<gene>
    <name evidence="1" type="ORF">FVD38_06825</name>
</gene>
<evidence type="ECO:0008006" key="3">
    <source>
        <dbReference type="Google" id="ProtNLM"/>
    </source>
</evidence>
<dbReference type="GO" id="GO:0046872">
    <property type="term" value="F:metal ion binding"/>
    <property type="evidence" value="ECO:0007669"/>
    <property type="project" value="InterPro"/>
</dbReference>
<dbReference type="Proteomes" id="UP000321413">
    <property type="component" value="Unassembled WGS sequence"/>
</dbReference>
<dbReference type="RefSeq" id="WP_147934122.1">
    <property type="nucleotide sequence ID" value="NZ_VPFD01000005.1"/>
</dbReference>
<evidence type="ECO:0000313" key="1">
    <source>
        <dbReference type="EMBL" id="TXG00868.1"/>
    </source>
</evidence>
<evidence type="ECO:0000313" key="2">
    <source>
        <dbReference type="Proteomes" id="UP000321413"/>
    </source>
</evidence>
<sequence length="81" mass="8461">MEHRLQLDAALDQPGADHILYWLRAIPGVNAVEANAGASHVRVLYDGDLTSSREIDITATRAGFPVRQARAGGCCGACGGG</sequence>
<protein>
    <recommendedName>
        <fullName evidence="3">Copper chaperone</fullName>
    </recommendedName>
</protein>
<comment type="caution">
    <text evidence="1">The sequence shown here is derived from an EMBL/GenBank/DDBJ whole genome shotgun (WGS) entry which is preliminary data.</text>
</comment>
<accession>A0A5C7G2Z3</accession>
<organism evidence="1 2">
    <name type="scientific">Massilia arenae</name>
    <dbReference type="NCBI Taxonomy" id="2603288"/>
    <lineage>
        <taxon>Bacteria</taxon>
        <taxon>Pseudomonadati</taxon>
        <taxon>Pseudomonadota</taxon>
        <taxon>Betaproteobacteria</taxon>
        <taxon>Burkholderiales</taxon>
        <taxon>Oxalobacteraceae</taxon>
        <taxon>Telluria group</taxon>
        <taxon>Massilia</taxon>
    </lineage>
</organism>
<proteinExistence type="predicted"/>
<keyword evidence="2" id="KW-1185">Reference proteome</keyword>